<dbReference type="InterPro" id="IPR027417">
    <property type="entry name" value="P-loop_NTPase"/>
</dbReference>
<comment type="caution">
    <text evidence="2">The sequence shown here is derived from an EMBL/GenBank/DDBJ whole genome shotgun (WGS) entry which is preliminary data.</text>
</comment>
<dbReference type="Pfam" id="PF07693">
    <property type="entry name" value="KAP_NTPase"/>
    <property type="match status" value="1"/>
</dbReference>
<name>A0ABT1Z7B6_9ACTN</name>
<organism evidence="2 3">
    <name type="scientific">Tractidigestivibacter montrealensis</name>
    <dbReference type="NCBI Taxonomy" id="2972466"/>
    <lineage>
        <taxon>Bacteria</taxon>
        <taxon>Bacillati</taxon>
        <taxon>Actinomycetota</taxon>
        <taxon>Coriobacteriia</taxon>
        <taxon>Coriobacteriales</taxon>
        <taxon>Atopobiaceae</taxon>
        <taxon>Tractidigestivibacter</taxon>
    </lineage>
</organism>
<dbReference type="InterPro" id="IPR052754">
    <property type="entry name" value="NTPase_KAP_P-loop"/>
</dbReference>
<reference evidence="2 3" key="1">
    <citation type="submission" date="2022-08" db="EMBL/GenBank/DDBJ databases">
        <title>Tractidigestivibacter montrealensis type strain KD21.</title>
        <authorList>
            <person name="Diop K."/>
            <person name="Richard C."/>
            <person name="Routy B."/>
        </authorList>
    </citation>
    <scope>NUCLEOTIDE SEQUENCE [LARGE SCALE GENOMIC DNA]</scope>
    <source>
        <strain evidence="2 3">KD21</strain>
    </source>
</reference>
<protein>
    <submittedName>
        <fullName evidence="2">KAP family NTPase</fullName>
    </submittedName>
</protein>
<evidence type="ECO:0000313" key="2">
    <source>
        <dbReference type="EMBL" id="MCR9036097.1"/>
    </source>
</evidence>
<accession>A0ABT1Z7B6</accession>
<dbReference type="PANTHER" id="PTHR22674:SF6">
    <property type="entry name" value="NTPASE KAP FAMILY P-LOOP DOMAIN-CONTAINING PROTEIN 1"/>
    <property type="match status" value="1"/>
</dbReference>
<dbReference type="RefSeq" id="WP_258498777.1">
    <property type="nucleotide sequence ID" value="NZ_JANSKA010000002.1"/>
</dbReference>
<proteinExistence type="predicted"/>
<evidence type="ECO:0000259" key="1">
    <source>
        <dbReference type="Pfam" id="PF07693"/>
    </source>
</evidence>
<dbReference type="Proteomes" id="UP001204320">
    <property type="component" value="Unassembled WGS sequence"/>
</dbReference>
<evidence type="ECO:0000313" key="3">
    <source>
        <dbReference type="Proteomes" id="UP001204320"/>
    </source>
</evidence>
<dbReference type="Gene3D" id="3.40.50.300">
    <property type="entry name" value="P-loop containing nucleotide triphosphate hydrolases"/>
    <property type="match status" value="1"/>
</dbReference>
<dbReference type="EMBL" id="JANSKA010000002">
    <property type="protein sequence ID" value="MCR9036097.1"/>
    <property type="molecule type" value="Genomic_DNA"/>
</dbReference>
<gene>
    <name evidence="2" type="ORF">NVS32_03940</name>
</gene>
<sequence length="569" mass="64104">MEIKRHGFTDQATDNDSLNASSFCSGIATFIETCDTPMTIAIQGGWGSGKSTALQLIQKELRNYNISNPDNQIAYSTFNTWQYSTLKADDSLPVYLLANMLHCISKAVGDEGSERARHAIDSLRTALSRAAGISAEVTLGSDTLAEFLTKLIAPPTGDGSETLPAETLKNNVSELIDDCVNPTDKKGRPNKRHISRVILFIDDLDRLRPETAFELLEAMKNFLDCEHCVFVLAVDRDVVYQGIESKYGNGISPFKKRQFFDKIIQLPFNLPTEQYNVPHYVETLLSQKLPKSESDRYSERYANLFATILGSNNPRTIKRVLNVWDLYQLIYPQYVLDGDDRLFLFATLLLKYRDEAKGPDEKDRNTYNDLSAHAREGTDPLKDYLNEELDKKDRVIDTLINVFGMRAADGTYNEELLDKFTDFLSSISAIFSPEAAPLSNQEPESGGVLNKLREHLKREGLVEVHASSKERYDFKRPGTSLVPCSLRDKSSGVYVVFKFDVNRATSSVLDDFRQKSKKIARGCYLRCREGQGWATLIGITRDFNDDSVIAAERYIDKFVSWAESDNPSV</sequence>
<dbReference type="PANTHER" id="PTHR22674">
    <property type="entry name" value="NTPASE, KAP FAMILY P-LOOP DOMAIN-CONTAINING 1"/>
    <property type="match status" value="1"/>
</dbReference>
<feature type="domain" description="KAP NTPase" evidence="1">
    <location>
        <begin position="23"/>
        <end position="324"/>
    </location>
</feature>
<dbReference type="SUPFAM" id="SSF52540">
    <property type="entry name" value="P-loop containing nucleoside triphosphate hydrolases"/>
    <property type="match status" value="1"/>
</dbReference>
<dbReference type="InterPro" id="IPR011646">
    <property type="entry name" value="KAP_P-loop"/>
</dbReference>
<keyword evidence="3" id="KW-1185">Reference proteome</keyword>